<dbReference type="PANTHER" id="PTHR42085">
    <property type="entry name" value="F-BOX DOMAIN-CONTAINING PROTEIN"/>
    <property type="match status" value="1"/>
</dbReference>
<dbReference type="EMBL" id="JAKJXO020000006">
    <property type="protein sequence ID" value="KAL1604038.1"/>
    <property type="molecule type" value="Genomic_DNA"/>
</dbReference>
<dbReference type="InterPro" id="IPR056632">
    <property type="entry name" value="DUF7730"/>
</dbReference>
<name>A0ABR3RIC9_9PLEO</name>
<reference evidence="2 3" key="1">
    <citation type="submission" date="2024-02" db="EMBL/GenBank/DDBJ databases">
        <title>De novo assembly and annotation of 12 fungi associated with fruit tree decline syndrome in Ontario, Canada.</title>
        <authorList>
            <person name="Sulman M."/>
            <person name="Ellouze W."/>
            <person name="Ilyukhin E."/>
        </authorList>
    </citation>
    <scope>NUCLEOTIDE SEQUENCE [LARGE SCALE GENOMIC DNA]</scope>
    <source>
        <strain evidence="2 3">M42-189</strain>
    </source>
</reference>
<comment type="caution">
    <text evidence="2">The sequence shown here is derived from an EMBL/GenBank/DDBJ whole genome shotgun (WGS) entry which is preliminary data.</text>
</comment>
<dbReference type="Proteomes" id="UP001521785">
    <property type="component" value="Unassembled WGS sequence"/>
</dbReference>
<keyword evidence="3" id="KW-1185">Reference proteome</keyword>
<sequence>MAISRSPNGLLELPKAPDHLVAINATESPLLLLPAELRNRIFRYASSGCQIHIKRRPLAKTPYPRLDANKPSFLYSKVFEQDTDRQLPPTHTGLNLALVSRQVYCETALLPYVYNTFVLDLTVREADHKGGVPGGVGLWLSQFVEALKPAQLSAFQSILLTNNGNVLLLELFLALISHGRMTSTFPAVQKIFVMGRFFALGDWVPSYLKTAQKGLPRLEEMGLEEAGRALDVMVV</sequence>
<evidence type="ECO:0000313" key="3">
    <source>
        <dbReference type="Proteomes" id="UP001521785"/>
    </source>
</evidence>
<protein>
    <recommendedName>
        <fullName evidence="1">DUF7730 domain-containing protein</fullName>
    </recommendedName>
</protein>
<dbReference type="PANTHER" id="PTHR42085:SF1">
    <property type="entry name" value="F-BOX DOMAIN-CONTAINING PROTEIN"/>
    <property type="match status" value="1"/>
</dbReference>
<dbReference type="InterPro" id="IPR038883">
    <property type="entry name" value="AN11006-like"/>
</dbReference>
<dbReference type="Pfam" id="PF24864">
    <property type="entry name" value="DUF7730"/>
    <property type="match status" value="1"/>
</dbReference>
<proteinExistence type="predicted"/>
<feature type="domain" description="DUF7730" evidence="1">
    <location>
        <begin position="27"/>
        <end position="120"/>
    </location>
</feature>
<accession>A0ABR3RIC9</accession>
<evidence type="ECO:0000259" key="1">
    <source>
        <dbReference type="Pfam" id="PF24864"/>
    </source>
</evidence>
<organism evidence="2 3">
    <name type="scientific">Paraconiothyrium brasiliense</name>
    <dbReference type="NCBI Taxonomy" id="300254"/>
    <lineage>
        <taxon>Eukaryota</taxon>
        <taxon>Fungi</taxon>
        <taxon>Dikarya</taxon>
        <taxon>Ascomycota</taxon>
        <taxon>Pezizomycotina</taxon>
        <taxon>Dothideomycetes</taxon>
        <taxon>Pleosporomycetidae</taxon>
        <taxon>Pleosporales</taxon>
        <taxon>Massarineae</taxon>
        <taxon>Didymosphaeriaceae</taxon>
        <taxon>Paraconiothyrium</taxon>
    </lineage>
</organism>
<evidence type="ECO:0000313" key="2">
    <source>
        <dbReference type="EMBL" id="KAL1604038.1"/>
    </source>
</evidence>
<gene>
    <name evidence="2" type="ORF">SLS60_005630</name>
</gene>